<name>A0ABQ1G7E0_9BACL</name>
<comment type="caution">
    <text evidence="3">The sequence shown here is derived from an EMBL/GenBank/DDBJ whole genome shotgun (WGS) entry which is preliminary data.</text>
</comment>
<reference evidence="4" key="1">
    <citation type="journal article" date="2019" name="Int. J. Syst. Evol. Microbiol.">
        <title>The Global Catalogue of Microorganisms (GCM) 10K type strain sequencing project: providing services to taxonomists for standard genome sequencing and annotation.</title>
        <authorList>
            <consortium name="The Broad Institute Genomics Platform"/>
            <consortium name="The Broad Institute Genome Sequencing Center for Infectious Disease"/>
            <person name="Wu L."/>
            <person name="Ma J."/>
        </authorList>
    </citation>
    <scope>NUCLEOTIDE SEQUENCE [LARGE SCALE GENOMIC DNA]</scope>
    <source>
        <strain evidence="4">CGMCC 1.15044</strain>
    </source>
</reference>
<keyword evidence="1" id="KW-0472">Membrane</keyword>
<dbReference type="PANTHER" id="PTHR45138:SF9">
    <property type="entry name" value="DIGUANYLATE CYCLASE DGCM-RELATED"/>
    <property type="match status" value="1"/>
</dbReference>
<dbReference type="Pfam" id="PF00990">
    <property type="entry name" value="GGDEF"/>
    <property type="match status" value="1"/>
</dbReference>
<dbReference type="InterPro" id="IPR029787">
    <property type="entry name" value="Nucleotide_cyclase"/>
</dbReference>
<feature type="transmembrane region" description="Helical" evidence="1">
    <location>
        <begin position="70"/>
        <end position="87"/>
    </location>
</feature>
<dbReference type="InterPro" id="IPR000160">
    <property type="entry name" value="GGDEF_dom"/>
</dbReference>
<dbReference type="EMBL" id="BMHF01000007">
    <property type="protein sequence ID" value="GGA38196.1"/>
    <property type="molecule type" value="Genomic_DNA"/>
</dbReference>
<organism evidence="3 4">
    <name type="scientific">Paenibacillus physcomitrellae</name>
    <dbReference type="NCBI Taxonomy" id="1619311"/>
    <lineage>
        <taxon>Bacteria</taxon>
        <taxon>Bacillati</taxon>
        <taxon>Bacillota</taxon>
        <taxon>Bacilli</taxon>
        <taxon>Bacillales</taxon>
        <taxon>Paenibacillaceae</taxon>
        <taxon>Paenibacillus</taxon>
    </lineage>
</organism>
<keyword evidence="1" id="KW-1133">Transmembrane helix</keyword>
<proteinExistence type="predicted"/>
<evidence type="ECO:0000259" key="2">
    <source>
        <dbReference type="PROSITE" id="PS50887"/>
    </source>
</evidence>
<dbReference type="SUPFAM" id="SSF55073">
    <property type="entry name" value="Nucleotide cyclase"/>
    <property type="match status" value="1"/>
</dbReference>
<feature type="transmembrane region" description="Helical" evidence="1">
    <location>
        <begin position="44"/>
        <end position="63"/>
    </location>
</feature>
<dbReference type="InterPro" id="IPR043128">
    <property type="entry name" value="Rev_trsase/Diguanyl_cyclase"/>
</dbReference>
<keyword evidence="4" id="KW-1185">Reference proteome</keyword>
<dbReference type="NCBIfam" id="TIGR00254">
    <property type="entry name" value="GGDEF"/>
    <property type="match status" value="1"/>
</dbReference>
<evidence type="ECO:0000313" key="4">
    <source>
        <dbReference type="Proteomes" id="UP000609323"/>
    </source>
</evidence>
<feature type="transmembrane region" description="Helical" evidence="1">
    <location>
        <begin position="148"/>
        <end position="166"/>
    </location>
</feature>
<keyword evidence="1" id="KW-0812">Transmembrane</keyword>
<dbReference type="InterPro" id="IPR050469">
    <property type="entry name" value="Diguanylate_Cyclase"/>
</dbReference>
<gene>
    <name evidence="3" type="ORF">GCM10010917_24330</name>
</gene>
<accession>A0ABQ1G7E0</accession>
<dbReference type="Proteomes" id="UP000609323">
    <property type="component" value="Unassembled WGS sequence"/>
</dbReference>
<dbReference type="Gene3D" id="3.30.70.270">
    <property type="match status" value="1"/>
</dbReference>
<dbReference type="RefSeq" id="WP_174704782.1">
    <property type="nucleotide sequence ID" value="NZ_CP022584.1"/>
</dbReference>
<protein>
    <recommendedName>
        <fullName evidence="2">GGDEF domain-containing protein</fullName>
    </recommendedName>
</protein>
<dbReference type="PROSITE" id="PS50887">
    <property type="entry name" value="GGDEF"/>
    <property type="match status" value="1"/>
</dbReference>
<sequence>MSWNRKIMICYWLTAILLFVSEVVSWLSPYEFNGTGLWETQRGLWIYEDLSILVLLGATELWLRREKKIYLKRAVLLCGLLLSYELYFLLGPVVHGSEIILMMPLLISLVYFERNLLRTFAILNILCYMLVTIIPAALHMTVFDIADFLLVMTLLVIGTLLGQGVITRSLEMRRAVESLAKSEQKLIVEKAISDKLLKMDALTGLYNHKTFHEYMENLIHHSEANGVSIHLAILDIDNFKTINDSFGHWVGDIVLKEVAGSMMELISPNDFAARYGGEEFALIFADTTSEQAENCCEAIRSAVERISIPHLEGRAVTISSGLCHYQPGDGKEMLFRHADDALYQAKRSGKNRVLVYQNQDKLLVPQI</sequence>
<evidence type="ECO:0000256" key="1">
    <source>
        <dbReference type="SAM" id="Phobius"/>
    </source>
</evidence>
<dbReference type="SMART" id="SM00267">
    <property type="entry name" value="GGDEF"/>
    <property type="match status" value="1"/>
</dbReference>
<feature type="transmembrane region" description="Helical" evidence="1">
    <location>
        <begin position="119"/>
        <end position="142"/>
    </location>
</feature>
<evidence type="ECO:0000313" key="3">
    <source>
        <dbReference type="EMBL" id="GGA38196.1"/>
    </source>
</evidence>
<dbReference type="PANTHER" id="PTHR45138">
    <property type="entry name" value="REGULATORY COMPONENTS OF SENSORY TRANSDUCTION SYSTEM"/>
    <property type="match status" value="1"/>
</dbReference>
<feature type="domain" description="GGDEF" evidence="2">
    <location>
        <begin position="227"/>
        <end position="358"/>
    </location>
</feature>
<dbReference type="CDD" id="cd01949">
    <property type="entry name" value="GGDEF"/>
    <property type="match status" value="1"/>
</dbReference>